<dbReference type="Proteomes" id="UP000308600">
    <property type="component" value="Unassembled WGS sequence"/>
</dbReference>
<organism evidence="1 2">
    <name type="scientific">Pluteus cervinus</name>
    <dbReference type="NCBI Taxonomy" id="181527"/>
    <lineage>
        <taxon>Eukaryota</taxon>
        <taxon>Fungi</taxon>
        <taxon>Dikarya</taxon>
        <taxon>Basidiomycota</taxon>
        <taxon>Agaricomycotina</taxon>
        <taxon>Agaricomycetes</taxon>
        <taxon>Agaricomycetidae</taxon>
        <taxon>Agaricales</taxon>
        <taxon>Pluteineae</taxon>
        <taxon>Pluteaceae</taxon>
        <taxon>Pluteus</taxon>
    </lineage>
</organism>
<evidence type="ECO:0000313" key="1">
    <source>
        <dbReference type="EMBL" id="TFK58771.1"/>
    </source>
</evidence>
<sequence>MPKKSYIGRTLDARAIFRPTPRVNHSTLSLVTVPSPIHLDIRPTTTEFMAGKKKKSQTDKTADPEPAEETGSKRTRQSAKKSRGDDKVTTPAKKAKNALDEKRKFVAGDIPVDGDDEAPAMKNPKNGDKNRAQKEKMPYKEHIEAPAAKGKAKATKDVDKSDSQKKKHKESESESSDDSGSKISSEGEDEEVDGKTYQNEKPKWAPNDSKKQEESESGSGSGSESGDSKDTAKAQGRGRKRGRESENHSSEDEEESVERKPRKARKFRSRKVEKAIWKDETDALDRGGKNKASRRRHHRPPSTDSSDSDSNNSISLVLKNDKPLAIKPQRSRVKDTITAGINQVIVDAVCELPGMFPEGVDDLDAQVRLALRHVAERKDWKDIVKKVNKDDEYARHLGAVLKDRIGKYRGEYRKHIDPLVQGYWSLSEKDDINKFVGRLLDQRNFVYEYDEQADKFCDDKEFQHPIIAIALRHLFEDGNAPGSRHLKALKKQMVESTKESNPDFDVDEHDFEIPAPMVAFAATMIEGRLMEWKAGTRTRITKPPTFDAARLVDVFKGHNRLLKDAKKKNAKKYHALMVGLLRTASEPDRYPKLKLEMEGTIS</sequence>
<reference evidence="1 2" key="1">
    <citation type="journal article" date="2019" name="Nat. Ecol. Evol.">
        <title>Megaphylogeny resolves global patterns of mushroom evolution.</title>
        <authorList>
            <person name="Varga T."/>
            <person name="Krizsan K."/>
            <person name="Foldi C."/>
            <person name="Dima B."/>
            <person name="Sanchez-Garcia M."/>
            <person name="Sanchez-Ramirez S."/>
            <person name="Szollosi G.J."/>
            <person name="Szarkandi J.G."/>
            <person name="Papp V."/>
            <person name="Albert L."/>
            <person name="Andreopoulos W."/>
            <person name="Angelini C."/>
            <person name="Antonin V."/>
            <person name="Barry K.W."/>
            <person name="Bougher N.L."/>
            <person name="Buchanan P."/>
            <person name="Buyck B."/>
            <person name="Bense V."/>
            <person name="Catcheside P."/>
            <person name="Chovatia M."/>
            <person name="Cooper J."/>
            <person name="Damon W."/>
            <person name="Desjardin D."/>
            <person name="Finy P."/>
            <person name="Geml J."/>
            <person name="Haridas S."/>
            <person name="Hughes K."/>
            <person name="Justo A."/>
            <person name="Karasinski D."/>
            <person name="Kautmanova I."/>
            <person name="Kiss B."/>
            <person name="Kocsube S."/>
            <person name="Kotiranta H."/>
            <person name="LaButti K.M."/>
            <person name="Lechner B.E."/>
            <person name="Liimatainen K."/>
            <person name="Lipzen A."/>
            <person name="Lukacs Z."/>
            <person name="Mihaltcheva S."/>
            <person name="Morgado L.N."/>
            <person name="Niskanen T."/>
            <person name="Noordeloos M.E."/>
            <person name="Ohm R.A."/>
            <person name="Ortiz-Santana B."/>
            <person name="Ovrebo C."/>
            <person name="Racz N."/>
            <person name="Riley R."/>
            <person name="Savchenko A."/>
            <person name="Shiryaev A."/>
            <person name="Soop K."/>
            <person name="Spirin V."/>
            <person name="Szebenyi C."/>
            <person name="Tomsovsky M."/>
            <person name="Tulloss R.E."/>
            <person name="Uehling J."/>
            <person name="Grigoriev I.V."/>
            <person name="Vagvolgyi C."/>
            <person name="Papp T."/>
            <person name="Martin F.M."/>
            <person name="Miettinen O."/>
            <person name="Hibbett D.S."/>
            <person name="Nagy L.G."/>
        </authorList>
    </citation>
    <scope>NUCLEOTIDE SEQUENCE [LARGE SCALE GENOMIC DNA]</scope>
    <source>
        <strain evidence="1 2">NL-1719</strain>
    </source>
</reference>
<gene>
    <name evidence="1" type="ORF">BDN72DRAFT_966256</name>
</gene>
<name>A0ACD2ZZD8_9AGAR</name>
<evidence type="ECO:0000313" key="2">
    <source>
        <dbReference type="Proteomes" id="UP000308600"/>
    </source>
</evidence>
<proteinExistence type="predicted"/>
<protein>
    <submittedName>
        <fullName evidence="1">Uncharacterized protein</fullName>
    </submittedName>
</protein>
<accession>A0ACD2ZZD8</accession>
<keyword evidence="2" id="KW-1185">Reference proteome</keyword>
<dbReference type="EMBL" id="ML209202">
    <property type="protein sequence ID" value="TFK58771.1"/>
    <property type="molecule type" value="Genomic_DNA"/>
</dbReference>